<dbReference type="Proteomes" id="UP001143910">
    <property type="component" value="Unassembled WGS sequence"/>
</dbReference>
<name>A0ACC1MIR5_9HYPO</name>
<organism evidence="1 2">
    <name type="scientific">Zarea fungicola</name>
    <dbReference type="NCBI Taxonomy" id="93591"/>
    <lineage>
        <taxon>Eukaryota</taxon>
        <taxon>Fungi</taxon>
        <taxon>Dikarya</taxon>
        <taxon>Ascomycota</taxon>
        <taxon>Pezizomycotina</taxon>
        <taxon>Sordariomycetes</taxon>
        <taxon>Hypocreomycetidae</taxon>
        <taxon>Hypocreales</taxon>
        <taxon>Cordycipitaceae</taxon>
        <taxon>Zarea</taxon>
    </lineage>
</organism>
<comment type="caution">
    <text evidence="1">The sequence shown here is derived from an EMBL/GenBank/DDBJ whole genome shotgun (WGS) entry which is preliminary data.</text>
</comment>
<sequence length="106" mass="10535">MVVVPPPATGTAVASCWPAVTVRVTGDLLVDGGGLGVVARVGPDDDDFGARVDGDAAALHAVEESNRTAVELGLHGGARVGAHGVDTAKSAARGHCERRDGHGDGC</sequence>
<proteinExistence type="predicted"/>
<protein>
    <submittedName>
        <fullName evidence="1">Uncharacterized protein</fullName>
    </submittedName>
</protein>
<accession>A0ACC1MIR5</accession>
<keyword evidence="2" id="KW-1185">Reference proteome</keyword>
<dbReference type="EMBL" id="JANJQO010002724">
    <property type="protein sequence ID" value="KAJ2966159.1"/>
    <property type="molecule type" value="Genomic_DNA"/>
</dbReference>
<evidence type="ECO:0000313" key="2">
    <source>
        <dbReference type="Proteomes" id="UP001143910"/>
    </source>
</evidence>
<evidence type="ECO:0000313" key="1">
    <source>
        <dbReference type="EMBL" id="KAJ2966159.1"/>
    </source>
</evidence>
<reference evidence="1" key="1">
    <citation type="submission" date="2022-08" db="EMBL/GenBank/DDBJ databases">
        <title>Genome Sequence of Lecanicillium fungicola.</title>
        <authorList>
            <person name="Buettner E."/>
        </authorList>
    </citation>
    <scope>NUCLEOTIDE SEQUENCE</scope>
    <source>
        <strain evidence="1">Babe33</strain>
    </source>
</reference>
<gene>
    <name evidence="1" type="ORF">NQ176_g10280</name>
</gene>